<evidence type="ECO:0000259" key="10">
    <source>
        <dbReference type="Pfam" id="PF04535"/>
    </source>
</evidence>
<evidence type="ECO:0000256" key="5">
    <source>
        <dbReference type="ARBA" id="ARBA00022692"/>
    </source>
</evidence>
<sequence>MSGSPNPSHVQEAEDQHPPPPRHRSPPHPPSRAAFSQASLQKTNSSGREGVSTKPIGLPLRSLLQEPDDSIPPQEESKSPKVKENENYFDSPKSEASLPASPLRSPVHATENKIPSENSSKSPGRAGAIVPKHLKSLLEDGGSPIGQTERSPEKPSVQNRTAKAMGSGRGMVIRVESGVVRRTALRRAEIGLRVSEAALCVVSFSVMAADKTSGWSGDYFDRYQEYRYCFSVNVIAFAYSAFQVFSHLHYMIWKRHRISRSLSYSFDFLIDQVLAYLLMSASSSAATRNDDWVSMFGSDKFTDMLIGSIVASFFAFLAFAISSIISAYKLFSLNP</sequence>
<keyword evidence="12" id="KW-1185">Reference proteome</keyword>
<evidence type="ECO:0000256" key="7">
    <source>
        <dbReference type="ARBA" id="ARBA00023136"/>
    </source>
</evidence>
<name>A0A8T3BP60_DENNO</name>
<feature type="compositionally biased region" description="Polar residues" evidence="9">
    <location>
        <begin position="34"/>
        <end position="47"/>
    </location>
</feature>
<evidence type="ECO:0000256" key="8">
    <source>
        <dbReference type="RuleBase" id="RU361233"/>
    </source>
</evidence>
<keyword evidence="5 8" id="KW-0812">Transmembrane</keyword>
<reference evidence="11" key="1">
    <citation type="journal article" date="2022" name="Front. Genet.">
        <title>Chromosome-Scale Assembly of the Dendrobium nobile Genome Provides Insights Into the Molecular Mechanism of the Biosynthesis of the Medicinal Active Ingredient of Dendrobium.</title>
        <authorList>
            <person name="Xu Q."/>
            <person name="Niu S.-C."/>
            <person name="Li K.-L."/>
            <person name="Zheng P.-J."/>
            <person name="Zhang X.-J."/>
            <person name="Jia Y."/>
            <person name="Liu Y."/>
            <person name="Niu Y.-X."/>
            <person name="Yu L.-H."/>
            <person name="Chen D.-F."/>
            <person name="Zhang G.-Q."/>
        </authorList>
    </citation>
    <scope>NUCLEOTIDE SEQUENCE</scope>
    <source>
        <tissue evidence="11">Leaf</tissue>
    </source>
</reference>
<evidence type="ECO:0000256" key="4">
    <source>
        <dbReference type="ARBA" id="ARBA00022475"/>
    </source>
</evidence>
<comment type="caution">
    <text evidence="11">The sequence shown here is derived from an EMBL/GenBank/DDBJ whole genome shotgun (WGS) entry which is preliminary data.</text>
</comment>
<keyword evidence="4 8" id="KW-1003">Cell membrane</keyword>
<evidence type="ECO:0000313" key="11">
    <source>
        <dbReference type="EMBL" id="KAI0516165.1"/>
    </source>
</evidence>
<proteinExistence type="inferred from homology"/>
<comment type="subunit">
    <text evidence="3 8">Homodimer and heterodimers.</text>
</comment>
<dbReference type="GO" id="GO:0005886">
    <property type="term" value="C:plasma membrane"/>
    <property type="evidence" value="ECO:0007669"/>
    <property type="project" value="UniProtKB-SubCell"/>
</dbReference>
<keyword evidence="6 8" id="KW-1133">Transmembrane helix</keyword>
<evidence type="ECO:0000256" key="2">
    <source>
        <dbReference type="ARBA" id="ARBA00007651"/>
    </source>
</evidence>
<feature type="transmembrane region" description="Helical" evidence="8">
    <location>
        <begin position="305"/>
        <end position="331"/>
    </location>
</feature>
<keyword evidence="7 8" id="KW-0472">Membrane</keyword>
<feature type="region of interest" description="Disordered" evidence="9">
    <location>
        <begin position="1"/>
        <end position="163"/>
    </location>
</feature>
<comment type="similarity">
    <text evidence="2 8">Belongs to the Casparian strip membrane proteins (CASP) family.</text>
</comment>
<dbReference type="Pfam" id="PF04535">
    <property type="entry name" value="CASP_dom"/>
    <property type="match status" value="1"/>
</dbReference>
<feature type="compositionally biased region" description="Basic and acidic residues" evidence="9">
    <location>
        <begin position="75"/>
        <end position="86"/>
    </location>
</feature>
<dbReference type="EMBL" id="JAGYWB010000007">
    <property type="protein sequence ID" value="KAI0516165.1"/>
    <property type="molecule type" value="Genomic_DNA"/>
</dbReference>
<accession>A0A8T3BP60</accession>
<dbReference type="PANTHER" id="PTHR33573">
    <property type="entry name" value="CASP-LIKE PROTEIN 4A4"/>
    <property type="match status" value="1"/>
</dbReference>
<feature type="compositionally biased region" description="Polar residues" evidence="9">
    <location>
        <begin position="113"/>
        <end position="122"/>
    </location>
</feature>
<gene>
    <name evidence="11" type="ORF">KFK09_008837</name>
</gene>
<feature type="transmembrane region" description="Helical" evidence="8">
    <location>
        <begin position="230"/>
        <end position="252"/>
    </location>
</feature>
<evidence type="ECO:0000256" key="1">
    <source>
        <dbReference type="ARBA" id="ARBA00004651"/>
    </source>
</evidence>
<comment type="subcellular location">
    <subcellularLocation>
        <location evidence="1 8">Cell membrane</location>
        <topology evidence="1 8">Multi-pass membrane protein</topology>
    </subcellularLocation>
</comment>
<evidence type="ECO:0000313" key="12">
    <source>
        <dbReference type="Proteomes" id="UP000829196"/>
    </source>
</evidence>
<dbReference type="OrthoDB" id="672180at2759"/>
<evidence type="ECO:0000256" key="9">
    <source>
        <dbReference type="SAM" id="MobiDB-lite"/>
    </source>
</evidence>
<dbReference type="Proteomes" id="UP000829196">
    <property type="component" value="Unassembled WGS sequence"/>
</dbReference>
<dbReference type="AlphaFoldDB" id="A0A8T3BP60"/>
<protein>
    <recommendedName>
        <fullName evidence="8">CASP-like protein</fullName>
    </recommendedName>
</protein>
<evidence type="ECO:0000256" key="6">
    <source>
        <dbReference type="ARBA" id="ARBA00022989"/>
    </source>
</evidence>
<dbReference type="PANTHER" id="PTHR33573:SF50">
    <property type="entry name" value="CASP-LIKE PROTEIN 4A3"/>
    <property type="match status" value="1"/>
</dbReference>
<feature type="domain" description="Casparian strip membrane protein" evidence="10">
    <location>
        <begin position="183"/>
        <end position="318"/>
    </location>
</feature>
<comment type="caution">
    <text evidence="8">Lacks conserved residue(s) required for the propagation of feature annotation.</text>
</comment>
<evidence type="ECO:0000256" key="3">
    <source>
        <dbReference type="ARBA" id="ARBA00011489"/>
    </source>
</evidence>
<organism evidence="11 12">
    <name type="scientific">Dendrobium nobile</name>
    <name type="common">Orchid</name>
    <dbReference type="NCBI Taxonomy" id="94219"/>
    <lineage>
        <taxon>Eukaryota</taxon>
        <taxon>Viridiplantae</taxon>
        <taxon>Streptophyta</taxon>
        <taxon>Embryophyta</taxon>
        <taxon>Tracheophyta</taxon>
        <taxon>Spermatophyta</taxon>
        <taxon>Magnoliopsida</taxon>
        <taxon>Liliopsida</taxon>
        <taxon>Asparagales</taxon>
        <taxon>Orchidaceae</taxon>
        <taxon>Epidendroideae</taxon>
        <taxon>Malaxideae</taxon>
        <taxon>Dendrobiinae</taxon>
        <taxon>Dendrobium</taxon>
    </lineage>
</organism>
<dbReference type="InterPro" id="IPR006702">
    <property type="entry name" value="CASP_dom"/>
</dbReference>
<feature type="transmembrane region" description="Helical" evidence="8">
    <location>
        <begin position="190"/>
        <end position="210"/>
    </location>
</feature>